<accession>A0A385Q2A8</accession>
<dbReference type="EMBL" id="CP032364">
    <property type="protein sequence ID" value="AYB00473.1"/>
    <property type="molecule type" value="Genomic_DNA"/>
</dbReference>
<evidence type="ECO:0000313" key="1">
    <source>
        <dbReference type="EMBL" id="AYB00473.1"/>
    </source>
</evidence>
<dbReference type="AlphaFoldDB" id="A0A385Q2A8"/>
<dbReference type="RefSeq" id="WP_111524299.1">
    <property type="nucleotide sequence ID" value="NZ_CP032364.1"/>
</dbReference>
<protein>
    <submittedName>
        <fullName evidence="1">Molecular chaperone</fullName>
    </submittedName>
</protein>
<dbReference type="SUPFAM" id="SSF53067">
    <property type="entry name" value="Actin-like ATPase domain"/>
    <property type="match status" value="2"/>
</dbReference>
<proteinExistence type="predicted"/>
<dbReference type="OrthoDB" id="9760742at2"/>
<dbReference type="Gene3D" id="3.30.420.40">
    <property type="match status" value="2"/>
</dbReference>
<keyword evidence="2" id="KW-1185">Reference proteome</keyword>
<organism evidence="1 2">
    <name type="scientific">Lachnoanaerobaculum umeaense</name>
    <dbReference type="NCBI Taxonomy" id="617123"/>
    <lineage>
        <taxon>Bacteria</taxon>
        <taxon>Bacillati</taxon>
        <taxon>Bacillota</taxon>
        <taxon>Clostridia</taxon>
        <taxon>Lachnospirales</taxon>
        <taxon>Lachnospiraceae</taxon>
        <taxon>Lachnoanaerobaculum</taxon>
    </lineage>
</organism>
<dbReference type="PANTHER" id="PTHR42749">
    <property type="entry name" value="CELL SHAPE-DETERMINING PROTEIN MREB"/>
    <property type="match status" value="1"/>
</dbReference>
<dbReference type="Gene3D" id="3.90.640.10">
    <property type="entry name" value="Actin, Chain A, domain 4"/>
    <property type="match status" value="1"/>
</dbReference>
<name>A0A385Q2A8_9FIRM</name>
<reference evidence="1 2" key="1">
    <citation type="submission" date="2018-09" db="EMBL/GenBank/DDBJ databases">
        <title>Genome sequencing of Lachnoanaerobaculum umeaense DSM 23576.</title>
        <authorList>
            <person name="Kook J.-K."/>
            <person name="Park S.-N."/>
            <person name="Lim Y.K."/>
        </authorList>
    </citation>
    <scope>NUCLEOTIDE SEQUENCE [LARGE SCALE GENOMIC DNA]</scope>
    <source>
        <strain evidence="2">DSM 23576 \ CCUG 58757</strain>
    </source>
</reference>
<gene>
    <name evidence="1" type="ORF">D4A81_11400</name>
</gene>
<dbReference type="Proteomes" id="UP000265562">
    <property type="component" value="Chromosome"/>
</dbReference>
<dbReference type="PANTHER" id="PTHR42749:SF1">
    <property type="entry name" value="CELL SHAPE-DETERMINING PROTEIN MREB"/>
    <property type="match status" value="1"/>
</dbReference>
<evidence type="ECO:0000313" key="2">
    <source>
        <dbReference type="Proteomes" id="UP000265562"/>
    </source>
</evidence>
<dbReference type="InterPro" id="IPR043129">
    <property type="entry name" value="ATPase_NBD"/>
</dbReference>
<sequence>MGYKLNREIKVEQAALYSRSELELMSEYRLREVCRREHIVKGLDKNLTNEELIEMILSYCQSFEDELIRKEIPGGRERIEQILDKFIIREPEKEELRISGKISIYEGAALNFLDDYKIEYKDKFLNTNALIVSGDKKVCAVFNVVAMGDKKDSLYLVKEADLSCIVTETKDYSLYLMERDVSEFIYHTYIGDKEVNASLLKYKAYKLPIMDFEVLPLIELHMPIAVDLGSTNTTVAMYADSSYYRQINTAKQRGIKENTICHTVFFESVGGENFMEMMIPTVVAVTEVKENCIEYAFGRKALWYANLSYTDKGFSVFYDIKRWVGDFERKEELTDSKGRYRYVQRIEIIGAYLRHVLDITRDSFKCCIKEVYITVPVKQKHVYEQMLVILSEMLSLEIKVTLDESTAVLYSFISKMREKNRLKDGESYKALIMDCGGGTTDLSACKFKVHAKGDIQTYIMENSYKNGNTDFGGNNITYRIMQLLKLKIVSKLLGLEKDLGSEVIDELSGDPYRYIDEESVESFYEGLQKAYESVEEILPTAFKNFETYGKEGYYRVRNNYFFLFTLADEIKQGLFSGNDIVIEVPEDKNIKSGLLRLEADRYKLSIFKEDKLDILEEMPKINFNRYEVEKLIAGEIYAVMKAFMERLYINGELYNFDMIRLTGQSCKIGLFRDALKEFVPGNMMQSGGSVKKEELKLACVDGLMRYLYDKRTGYAGFDIREEEALIPYKIKALSYSGKEEVLIDGFECNKMTGSLLRSLEDILLRMYLYDASENIRYEYLFHFKKDEARETDRMELAGRYSGYIKQEDTDDIQNGELKIFAFVDYKKWGFQIVPVYRLKDILYAGEGQEYKFETDEWICDFFDGEH</sequence>
<dbReference type="KEGG" id="lua:D4A81_11400"/>